<dbReference type="Gene3D" id="1.10.8.60">
    <property type="match status" value="1"/>
</dbReference>
<proteinExistence type="inferred from homology"/>
<evidence type="ECO:0000313" key="7">
    <source>
        <dbReference type="EMBL" id="MFC0581002.1"/>
    </source>
</evidence>
<dbReference type="InterPro" id="IPR012340">
    <property type="entry name" value="NA-bd_OB-fold"/>
</dbReference>
<evidence type="ECO:0000256" key="4">
    <source>
        <dbReference type="HAMAP-Rule" id="MF_02112"/>
    </source>
</evidence>
<dbReference type="InterPro" id="IPR003959">
    <property type="entry name" value="ATPase_AAA_core"/>
</dbReference>
<dbReference type="EMBL" id="JBHLUB010000001">
    <property type="protein sequence ID" value="MFC0581002.1"/>
    <property type="molecule type" value="Genomic_DNA"/>
</dbReference>
<dbReference type="GO" id="GO:0036402">
    <property type="term" value="F:proteasome-activating activity"/>
    <property type="evidence" value="ECO:0007669"/>
    <property type="project" value="UniProtKB-EC"/>
</dbReference>
<dbReference type="Gene3D" id="2.40.50.140">
    <property type="entry name" value="Nucleic acid-binding proteins"/>
    <property type="match status" value="2"/>
</dbReference>
<dbReference type="Gene3D" id="3.40.50.300">
    <property type="entry name" value="P-loop containing nucleotide triphosphate hydrolases"/>
    <property type="match status" value="1"/>
</dbReference>
<feature type="coiled-coil region" evidence="4">
    <location>
        <begin position="1"/>
        <end position="28"/>
    </location>
</feature>
<dbReference type="PANTHER" id="PTHR23077:SF144">
    <property type="entry name" value="PROTEASOME-ASSOCIATED ATPASE"/>
    <property type="match status" value="1"/>
</dbReference>
<organism evidence="7 8">
    <name type="scientific">Micrococcoides hystricis</name>
    <dbReference type="NCBI Taxonomy" id="1572761"/>
    <lineage>
        <taxon>Bacteria</taxon>
        <taxon>Bacillati</taxon>
        <taxon>Actinomycetota</taxon>
        <taxon>Actinomycetes</taxon>
        <taxon>Micrococcales</taxon>
        <taxon>Micrococcaceae</taxon>
        <taxon>Micrococcoides</taxon>
    </lineage>
</organism>
<keyword evidence="8" id="KW-1185">Reference proteome</keyword>
<dbReference type="InterPro" id="IPR041626">
    <property type="entry name" value="Prot_ATP_ID_OB_N"/>
</dbReference>
<comment type="similarity">
    <text evidence="4 5">Belongs to the AAA ATPase family.</text>
</comment>
<feature type="domain" description="AAA+ ATPase" evidence="6">
    <location>
        <begin position="248"/>
        <end position="398"/>
    </location>
</feature>
<dbReference type="SMART" id="SM00382">
    <property type="entry name" value="AAA"/>
    <property type="match status" value="1"/>
</dbReference>
<keyword evidence="7" id="KW-0413">Isomerase</keyword>
<keyword evidence="2 4" id="KW-0067">ATP-binding</keyword>
<dbReference type="Pfam" id="PF17758">
    <property type="entry name" value="Prot_ATP_ID_OB_N"/>
    <property type="match status" value="1"/>
</dbReference>
<dbReference type="InterPro" id="IPR050168">
    <property type="entry name" value="AAA_ATPase_domain"/>
</dbReference>
<dbReference type="HAMAP" id="MF_02112">
    <property type="entry name" value="ARC_ATPase"/>
    <property type="match status" value="1"/>
</dbReference>
<comment type="caution">
    <text evidence="7">The sequence shown here is derived from an EMBL/GenBank/DDBJ whole genome shotgun (WGS) entry which is preliminary data.</text>
</comment>
<dbReference type="Pfam" id="PF00004">
    <property type="entry name" value="AAA"/>
    <property type="match status" value="1"/>
</dbReference>
<sequence length="554" mass="61907">MTDTNAELLALQNQTKNLRESNRQLNHQLQVAGRNNKRLAELLETTREQIVTFRQALERDGDLPFNYATVLEYIPAQEQTDSDTMIAAARAESVEVLYNGRKMRVSISPLLDPSKLQTGQEVLLNEALVIVGMLDFESSGEVVRITEVLNDSRVLISTLAGEERIVNLSQPLRKARLRVGDAIRLDPRSGYGVEQVALTEVQDVVLEEVPDISYEDIGGLADQIEHIRDAVELPFHHPQLYREHGLKAPKGILLYGPPGNGKTLIAKAVARSLADRAAADQGRSFFLNIKGPELLNKYVGETERHIRVIFARAREKASEGYPVVVFFDEMDSLFRTRGTGVSSDVENTIVPQLLAEIDGVEKLENVIVIGASNREDMIDPAILRPGRLDVKIRVQRPDADAARDIFAKHLTVDLPLNGAELAEHDADREKMVSAMIDAAVKRMYQRNRETEFVELLYADGTRGKLYYADFVSGAVIANIVDRAKKFAIKDFLAGDQQLAHRGITTAHLLQAVNEEFREQEDLPNTSNPDEWARLSGHATKQVVGLNMLDHSRWE</sequence>
<dbReference type="PROSITE" id="PS00674">
    <property type="entry name" value="AAA"/>
    <property type="match status" value="1"/>
</dbReference>
<evidence type="ECO:0000256" key="2">
    <source>
        <dbReference type="ARBA" id="ARBA00022840"/>
    </source>
</evidence>
<dbReference type="InterPro" id="IPR003593">
    <property type="entry name" value="AAA+_ATPase"/>
</dbReference>
<dbReference type="InterPro" id="IPR032501">
    <property type="entry name" value="Prot_ATP_ID_OB_2nd"/>
</dbReference>
<evidence type="ECO:0000256" key="5">
    <source>
        <dbReference type="RuleBase" id="RU003651"/>
    </source>
</evidence>
<accession>A0ABV6P9G7</accession>
<reference evidence="7 8" key="1">
    <citation type="submission" date="2024-09" db="EMBL/GenBank/DDBJ databases">
        <authorList>
            <person name="Sun Q."/>
            <person name="Mori K."/>
        </authorList>
    </citation>
    <scope>NUCLEOTIDE SEQUENCE [LARGE SCALE GENOMIC DNA]</scope>
    <source>
        <strain evidence="7 8">NCAIM B.02604</strain>
    </source>
</reference>
<feature type="binding site" evidence="4">
    <location>
        <begin position="259"/>
        <end position="264"/>
    </location>
    <ligand>
        <name>ATP</name>
        <dbReference type="ChEBI" id="CHEBI:30616"/>
    </ligand>
</feature>
<name>A0ABV6P9G7_9MICC</name>
<keyword evidence="7" id="KW-0647">Proteasome</keyword>
<evidence type="ECO:0000259" key="6">
    <source>
        <dbReference type="SMART" id="SM00382"/>
    </source>
</evidence>
<dbReference type="InterPro" id="IPR027417">
    <property type="entry name" value="P-loop_NTPase"/>
</dbReference>
<protein>
    <recommendedName>
        <fullName evidence="4">AAA ATPase forming ring-shaped complexes</fullName>
        <shortName evidence="4">ARC</shortName>
    </recommendedName>
</protein>
<dbReference type="SUPFAM" id="SSF52540">
    <property type="entry name" value="P-loop containing nucleoside triphosphate hydrolases"/>
    <property type="match status" value="1"/>
</dbReference>
<comment type="subunit">
    <text evidence="4">Homohexamer. Assembles into a hexameric ring structure.</text>
</comment>
<keyword evidence="3 4" id="KW-0175">Coiled coil</keyword>
<dbReference type="Proteomes" id="UP001589862">
    <property type="component" value="Unassembled WGS sequence"/>
</dbReference>
<dbReference type="RefSeq" id="WP_377457482.1">
    <property type="nucleotide sequence ID" value="NZ_JBHLUB010000001.1"/>
</dbReference>
<gene>
    <name evidence="4 7" type="primary">arc</name>
    <name evidence="7" type="ORF">ACFFFR_01185</name>
</gene>
<dbReference type="InterPro" id="IPR022482">
    <property type="entry name" value="Proteasome_ATPase"/>
</dbReference>
<evidence type="ECO:0000256" key="3">
    <source>
        <dbReference type="ARBA" id="ARBA00023054"/>
    </source>
</evidence>
<dbReference type="PANTHER" id="PTHR23077">
    <property type="entry name" value="AAA-FAMILY ATPASE"/>
    <property type="match status" value="1"/>
</dbReference>
<evidence type="ECO:0000256" key="1">
    <source>
        <dbReference type="ARBA" id="ARBA00022741"/>
    </source>
</evidence>
<evidence type="ECO:0000313" key="8">
    <source>
        <dbReference type="Proteomes" id="UP001589862"/>
    </source>
</evidence>
<keyword evidence="1 4" id="KW-0547">Nucleotide-binding</keyword>
<dbReference type="InterPro" id="IPR003960">
    <property type="entry name" value="ATPase_AAA_CS"/>
</dbReference>
<dbReference type="NCBIfam" id="TIGR03689">
    <property type="entry name" value="pup_AAA"/>
    <property type="match status" value="1"/>
</dbReference>
<dbReference type="GO" id="GO:0000502">
    <property type="term" value="C:proteasome complex"/>
    <property type="evidence" value="ECO:0007669"/>
    <property type="project" value="UniProtKB-KW"/>
</dbReference>
<dbReference type="Pfam" id="PF16450">
    <property type="entry name" value="Prot_ATP_ID_OB_C"/>
    <property type="match status" value="1"/>
</dbReference>